<dbReference type="PANTHER" id="PTHR46052">
    <property type="entry name" value="PHOSDUCIN-LIKE PROTEIN"/>
    <property type="match status" value="1"/>
</dbReference>
<comment type="caution">
    <text evidence="4">The sequence shown here is derived from an EMBL/GenBank/DDBJ whole genome shotgun (WGS) entry which is preliminary data.</text>
</comment>
<keyword evidence="5" id="KW-1185">Reference proteome</keyword>
<dbReference type="InterPro" id="IPR036249">
    <property type="entry name" value="Thioredoxin-like_sf"/>
</dbReference>
<dbReference type="Proteomes" id="UP000794436">
    <property type="component" value="Unassembled WGS sequence"/>
</dbReference>
<dbReference type="Gene3D" id="3.40.30.10">
    <property type="entry name" value="Glutaredoxin"/>
    <property type="match status" value="1"/>
</dbReference>
<evidence type="ECO:0000259" key="3">
    <source>
        <dbReference type="Pfam" id="PF02114"/>
    </source>
</evidence>
<evidence type="ECO:0000256" key="2">
    <source>
        <dbReference type="SAM" id="MobiDB-lite"/>
    </source>
</evidence>
<proteinExistence type="inferred from homology"/>
<dbReference type="AlphaFoldDB" id="A0A8K1FMQ8"/>
<dbReference type="PANTHER" id="PTHR46052:SF1">
    <property type="entry name" value="PHOSDUCIN-LIKE PROTEIN"/>
    <property type="match status" value="1"/>
</dbReference>
<gene>
    <name evidence="4" type="ORF">Poli38472_014808</name>
</gene>
<feature type="domain" description="Phosducin" evidence="3">
    <location>
        <begin position="135"/>
        <end position="268"/>
    </location>
</feature>
<protein>
    <recommendedName>
        <fullName evidence="3">Phosducin domain-containing protein</fullName>
    </recommendedName>
</protein>
<accession>A0A8K1FMQ8</accession>
<dbReference type="SUPFAM" id="SSF52833">
    <property type="entry name" value="Thioredoxin-like"/>
    <property type="match status" value="1"/>
</dbReference>
<dbReference type="InterPro" id="IPR051499">
    <property type="entry name" value="Phosducin-like_reg"/>
</dbReference>
<dbReference type="Pfam" id="PF02114">
    <property type="entry name" value="Phosducin"/>
    <property type="match status" value="1"/>
</dbReference>
<dbReference type="Gene3D" id="1.10.168.10">
    <property type="entry name" value="Phosducin, domain 2"/>
    <property type="match status" value="1"/>
</dbReference>
<feature type="compositionally biased region" description="Acidic residues" evidence="2">
    <location>
        <begin position="18"/>
        <end position="35"/>
    </location>
</feature>
<name>A0A8K1FMQ8_PYTOL</name>
<dbReference type="OrthoDB" id="70588at2759"/>
<organism evidence="4 5">
    <name type="scientific">Pythium oligandrum</name>
    <name type="common">Mycoparasitic fungus</name>
    <dbReference type="NCBI Taxonomy" id="41045"/>
    <lineage>
        <taxon>Eukaryota</taxon>
        <taxon>Sar</taxon>
        <taxon>Stramenopiles</taxon>
        <taxon>Oomycota</taxon>
        <taxon>Peronosporomycetes</taxon>
        <taxon>Pythiales</taxon>
        <taxon>Pythiaceae</taxon>
        <taxon>Pythium</taxon>
    </lineage>
</organism>
<dbReference type="InterPro" id="IPR023196">
    <property type="entry name" value="Phosducin_N_dom_sf"/>
</dbReference>
<feature type="region of interest" description="Disordered" evidence="2">
    <location>
        <begin position="15"/>
        <end position="87"/>
    </location>
</feature>
<reference evidence="4" key="1">
    <citation type="submission" date="2019-03" db="EMBL/GenBank/DDBJ databases">
        <title>Long read genome sequence of the mycoparasitic Pythium oligandrum ATCC 38472 isolated from sugarbeet rhizosphere.</title>
        <authorList>
            <person name="Gaulin E."/>
        </authorList>
    </citation>
    <scope>NUCLEOTIDE SEQUENCE</scope>
    <source>
        <strain evidence="4">ATCC 38472_TT</strain>
    </source>
</reference>
<dbReference type="EMBL" id="SPLM01000044">
    <property type="protein sequence ID" value="TMW63898.1"/>
    <property type="molecule type" value="Genomic_DNA"/>
</dbReference>
<evidence type="ECO:0000313" key="5">
    <source>
        <dbReference type="Proteomes" id="UP000794436"/>
    </source>
</evidence>
<dbReference type="InterPro" id="IPR024253">
    <property type="entry name" value="Phosducin_thioredoxin-like_dom"/>
</dbReference>
<comment type="similarity">
    <text evidence="1">Belongs to the phosducin family.</text>
</comment>
<sequence>MERFFLEHHVMKDRDPDELQLVDSDSEASDEEEEITERVHSVHDPTGPWQQKAVGDDWGHARKKVGTANRDFRSQHTGPKGVLNDYKAHKRYQRQEHERNEQERQAVLLRVAKGAVAEAHDDSSDCECDGMLLSDAFLQEYHAMRMKEMRENAERRQRFGQLDYISPTEFVKLTNDAPADVTTVIHLYHPESYPCTLLNQHLQHIAKDLAHIKFAALIAKEADDSIRMRDVPVLLVYRGQQQQETIVGVSEELDGEFTYERIRALLQQHI</sequence>
<evidence type="ECO:0000256" key="1">
    <source>
        <dbReference type="ARBA" id="ARBA00009686"/>
    </source>
</evidence>
<evidence type="ECO:0000313" key="4">
    <source>
        <dbReference type="EMBL" id="TMW63898.1"/>
    </source>
</evidence>